<dbReference type="InterPro" id="IPR051487">
    <property type="entry name" value="Ser/Thr_Proteases_Immune/Dev"/>
</dbReference>
<gene>
    <name evidence="12" type="ORF">QE152_g13101</name>
</gene>
<dbReference type="InterPro" id="IPR001314">
    <property type="entry name" value="Peptidase_S1A"/>
</dbReference>
<evidence type="ECO:0000256" key="2">
    <source>
        <dbReference type="ARBA" id="ARBA00022525"/>
    </source>
</evidence>
<evidence type="ECO:0000259" key="11">
    <source>
        <dbReference type="PROSITE" id="PS50240"/>
    </source>
</evidence>
<dbReference type="PRINTS" id="PR00722">
    <property type="entry name" value="CHYMOTRYPSIN"/>
</dbReference>
<keyword evidence="6" id="KW-0720">Serine protease</keyword>
<keyword evidence="3" id="KW-0645">Protease</keyword>
<comment type="caution">
    <text evidence="12">The sequence shown here is derived from an EMBL/GenBank/DDBJ whole genome shotgun (WGS) entry which is preliminary data.</text>
</comment>
<organism evidence="12 13">
    <name type="scientific">Popillia japonica</name>
    <name type="common">Japanese beetle</name>
    <dbReference type="NCBI Taxonomy" id="7064"/>
    <lineage>
        <taxon>Eukaryota</taxon>
        <taxon>Metazoa</taxon>
        <taxon>Ecdysozoa</taxon>
        <taxon>Arthropoda</taxon>
        <taxon>Hexapoda</taxon>
        <taxon>Insecta</taxon>
        <taxon>Pterygota</taxon>
        <taxon>Neoptera</taxon>
        <taxon>Endopterygota</taxon>
        <taxon>Coleoptera</taxon>
        <taxon>Polyphaga</taxon>
        <taxon>Scarabaeiformia</taxon>
        <taxon>Scarabaeidae</taxon>
        <taxon>Rutelinae</taxon>
        <taxon>Popillia</taxon>
    </lineage>
</organism>
<evidence type="ECO:0000256" key="3">
    <source>
        <dbReference type="ARBA" id="ARBA00022670"/>
    </source>
</evidence>
<dbReference type="GO" id="GO:0004252">
    <property type="term" value="F:serine-type endopeptidase activity"/>
    <property type="evidence" value="ECO:0007669"/>
    <property type="project" value="InterPro"/>
</dbReference>
<dbReference type="InterPro" id="IPR001254">
    <property type="entry name" value="Trypsin_dom"/>
</dbReference>
<dbReference type="GO" id="GO:0005576">
    <property type="term" value="C:extracellular region"/>
    <property type="evidence" value="ECO:0007669"/>
    <property type="project" value="UniProtKB-SubCell"/>
</dbReference>
<protein>
    <submittedName>
        <fullName evidence="12">Trypsin</fullName>
    </submittedName>
</protein>
<keyword evidence="8" id="KW-1015">Disulfide bond</keyword>
<keyword evidence="13" id="KW-1185">Reference proteome</keyword>
<name>A0AAW1LCC8_POPJA</name>
<evidence type="ECO:0000313" key="12">
    <source>
        <dbReference type="EMBL" id="KAK9732093.1"/>
    </source>
</evidence>
<dbReference type="SUPFAM" id="SSF50494">
    <property type="entry name" value="Trypsin-like serine proteases"/>
    <property type="match status" value="2"/>
</dbReference>
<evidence type="ECO:0000256" key="9">
    <source>
        <dbReference type="ARBA" id="ARBA00024195"/>
    </source>
</evidence>
<evidence type="ECO:0000256" key="4">
    <source>
        <dbReference type="ARBA" id="ARBA00022729"/>
    </source>
</evidence>
<evidence type="ECO:0000256" key="5">
    <source>
        <dbReference type="ARBA" id="ARBA00022801"/>
    </source>
</evidence>
<dbReference type="Gene3D" id="2.40.10.10">
    <property type="entry name" value="Trypsin-like serine proteases"/>
    <property type="match status" value="2"/>
</dbReference>
<dbReference type="GO" id="GO:0006508">
    <property type="term" value="P:proteolysis"/>
    <property type="evidence" value="ECO:0007669"/>
    <property type="project" value="UniProtKB-KW"/>
</dbReference>
<dbReference type="InterPro" id="IPR009003">
    <property type="entry name" value="Peptidase_S1_PA"/>
</dbReference>
<feature type="domain" description="Peptidase S1" evidence="11">
    <location>
        <begin position="406"/>
        <end position="658"/>
    </location>
</feature>
<keyword evidence="5" id="KW-0378">Hydrolase</keyword>
<dbReference type="CDD" id="cd00190">
    <property type="entry name" value="Tryp_SPc"/>
    <property type="match status" value="2"/>
</dbReference>
<feature type="domain" description="Peptidase S1" evidence="11">
    <location>
        <begin position="20"/>
        <end position="241"/>
    </location>
</feature>
<evidence type="ECO:0000256" key="1">
    <source>
        <dbReference type="ARBA" id="ARBA00004613"/>
    </source>
</evidence>
<comment type="subcellular location">
    <subcellularLocation>
        <location evidence="1">Secreted</location>
    </subcellularLocation>
</comment>
<dbReference type="Pfam" id="PF00089">
    <property type="entry name" value="Trypsin"/>
    <property type="match status" value="2"/>
</dbReference>
<evidence type="ECO:0000256" key="7">
    <source>
        <dbReference type="ARBA" id="ARBA00023145"/>
    </source>
</evidence>
<keyword evidence="2" id="KW-0964">Secreted</keyword>
<evidence type="ECO:0000313" key="13">
    <source>
        <dbReference type="Proteomes" id="UP001458880"/>
    </source>
</evidence>
<dbReference type="EMBL" id="JASPKY010000122">
    <property type="protein sequence ID" value="KAK9732093.1"/>
    <property type="molecule type" value="Genomic_DNA"/>
</dbReference>
<accession>A0AAW1LCC8</accession>
<evidence type="ECO:0000256" key="6">
    <source>
        <dbReference type="ARBA" id="ARBA00022825"/>
    </source>
</evidence>
<sequence length="664" mass="75128">MLLLIELDAVIFSIFITRVPWVAAIYTEGSKLCAGSIISPYHVLTVAHCFAYTNGTARNEDLYIVRVGKHYREPTLIESPTQTRMIKNLILHEEFRGEEERNGYDIGIIEVNEPFIFSSQDGTVGTVTGWGFLEEPGPRSNVLMKVNVAFWSRSTCYHQLPSHFTETYFSNDKICAGYINASRSLCYGDAGAGLVFPSDERYYLRGIGSTIMSSDRGCESNSYTLYTKVSHYISWIKSHISRKESIPITFRTRSTGFQSVVAGCALPNHIPHGKFNLVGKPNYIENMIVPRDSALELKCDDGNTNSRYFYCLENEWTNIKEAKCNIPGRCSSLMPTESEYYSCTNNNNKVSCKDPPYGTEAKQLCYRFFTNSGRKVTKCVAGKWNAPFTSCIPECGRKTITSRTLIVNGEEVQEQEYPWVVAIYDSTDEQICGGTIISREFVISAAHCFTELDGRKKDINHYTILAGKHYRSKHRAEQNTQESKVKSLDIHPEFVGQIQNYRDDIALIQLETPFQITGQVRPICIDIDNLYEEYDFIDGVKAVVAGWGLSTSGGHATQVLKKLEVPYVDRRKCKETFGLEFAQKYLTSDKICAGYHNMNKSVCNGDSGSGLYFKTESQYYIRGIASLTQNSILGCDPNLYALYTKVSRYINWIKNITHIELYYS</sequence>
<dbReference type="InterPro" id="IPR018114">
    <property type="entry name" value="TRYPSIN_HIS"/>
</dbReference>
<feature type="signal peptide" evidence="10">
    <location>
        <begin position="1"/>
        <end position="24"/>
    </location>
</feature>
<evidence type="ECO:0000256" key="8">
    <source>
        <dbReference type="ARBA" id="ARBA00023157"/>
    </source>
</evidence>
<dbReference type="PANTHER" id="PTHR24256">
    <property type="entry name" value="TRYPTASE-RELATED"/>
    <property type="match status" value="1"/>
</dbReference>
<dbReference type="FunFam" id="2.40.10.10:FF:000146">
    <property type="entry name" value="Serine protease 53"/>
    <property type="match status" value="1"/>
</dbReference>
<proteinExistence type="inferred from homology"/>
<evidence type="ECO:0000256" key="10">
    <source>
        <dbReference type="SAM" id="SignalP"/>
    </source>
</evidence>
<keyword evidence="7" id="KW-0865">Zymogen</keyword>
<dbReference type="PROSITE" id="PS50240">
    <property type="entry name" value="TRYPSIN_DOM"/>
    <property type="match status" value="2"/>
</dbReference>
<dbReference type="PROSITE" id="PS00134">
    <property type="entry name" value="TRYPSIN_HIS"/>
    <property type="match status" value="1"/>
</dbReference>
<reference evidence="12 13" key="1">
    <citation type="journal article" date="2024" name="BMC Genomics">
        <title>De novo assembly and annotation of Popillia japonica's genome with initial clues to its potential as an invasive pest.</title>
        <authorList>
            <person name="Cucini C."/>
            <person name="Boschi S."/>
            <person name="Funari R."/>
            <person name="Cardaioli E."/>
            <person name="Iannotti N."/>
            <person name="Marturano G."/>
            <person name="Paoli F."/>
            <person name="Bruttini M."/>
            <person name="Carapelli A."/>
            <person name="Frati F."/>
            <person name="Nardi F."/>
        </authorList>
    </citation>
    <scope>NUCLEOTIDE SEQUENCE [LARGE SCALE GENOMIC DNA]</scope>
    <source>
        <strain evidence="12">DMR45628</strain>
    </source>
</reference>
<keyword evidence="4 10" id="KW-0732">Signal</keyword>
<feature type="chain" id="PRO_5043542147" evidence="10">
    <location>
        <begin position="25"/>
        <end position="664"/>
    </location>
</feature>
<dbReference type="Proteomes" id="UP001458880">
    <property type="component" value="Unassembled WGS sequence"/>
</dbReference>
<dbReference type="InterPro" id="IPR043504">
    <property type="entry name" value="Peptidase_S1_PA_chymotrypsin"/>
</dbReference>
<dbReference type="AlphaFoldDB" id="A0AAW1LCC8"/>
<dbReference type="SMART" id="SM00020">
    <property type="entry name" value="Tryp_SPc"/>
    <property type="match status" value="2"/>
</dbReference>
<comment type="similarity">
    <text evidence="9">Belongs to the peptidase S1 family. CLIP subfamily.</text>
</comment>